<evidence type="ECO:0000256" key="2">
    <source>
        <dbReference type="ARBA" id="ARBA00004613"/>
    </source>
</evidence>
<dbReference type="GO" id="GO:0012505">
    <property type="term" value="C:endomembrane system"/>
    <property type="evidence" value="ECO:0007669"/>
    <property type="project" value="TreeGrafter"/>
</dbReference>
<dbReference type="EMBL" id="BMAW01082842">
    <property type="protein sequence ID" value="GFU30984.1"/>
    <property type="molecule type" value="Genomic_DNA"/>
</dbReference>
<evidence type="ECO:0000256" key="7">
    <source>
        <dbReference type="ARBA" id="ARBA00040976"/>
    </source>
</evidence>
<dbReference type="FunFam" id="3.10.50.10:FF:000002">
    <property type="entry name" value="Chitinase domain-containing protein 1"/>
    <property type="match status" value="1"/>
</dbReference>
<dbReference type="GO" id="GO:0005576">
    <property type="term" value="C:extracellular region"/>
    <property type="evidence" value="ECO:0007669"/>
    <property type="project" value="UniProtKB-SubCell"/>
</dbReference>
<dbReference type="PANTHER" id="PTHR46066">
    <property type="entry name" value="CHITINASE DOMAIN-CONTAINING PROTEIN 1 FAMILY MEMBER"/>
    <property type="match status" value="1"/>
</dbReference>
<dbReference type="FunFam" id="3.20.20.80:FF:000028">
    <property type="entry name" value="Chitinase domain-containing protein 1"/>
    <property type="match status" value="1"/>
</dbReference>
<protein>
    <recommendedName>
        <fullName evidence="7">Chitinase domain-containing protein 1</fullName>
    </recommendedName>
</protein>
<dbReference type="GO" id="GO:0070492">
    <property type="term" value="F:oligosaccharide binding"/>
    <property type="evidence" value="ECO:0007669"/>
    <property type="project" value="TreeGrafter"/>
</dbReference>
<dbReference type="SUPFAM" id="SSF51445">
    <property type="entry name" value="(Trans)glycosidases"/>
    <property type="match status" value="1"/>
</dbReference>
<keyword evidence="4" id="KW-0964">Secreted</keyword>
<evidence type="ECO:0000256" key="4">
    <source>
        <dbReference type="ARBA" id="ARBA00022525"/>
    </source>
</evidence>
<accession>A0A8X6UGN5</accession>
<dbReference type="InterPro" id="IPR001223">
    <property type="entry name" value="Glyco_hydro18_cat"/>
</dbReference>
<dbReference type="AlphaFoldDB" id="A0A8X6UGN5"/>
<dbReference type="Gene3D" id="3.10.50.10">
    <property type="match status" value="1"/>
</dbReference>
<dbReference type="GO" id="GO:0005764">
    <property type="term" value="C:lysosome"/>
    <property type="evidence" value="ECO:0007669"/>
    <property type="project" value="UniProtKB-SubCell"/>
</dbReference>
<comment type="similarity">
    <text evidence="3">Belongs to the glycosyl hydrolase 18 family.</text>
</comment>
<reference evidence="10" key="1">
    <citation type="submission" date="2020-08" db="EMBL/GenBank/DDBJ databases">
        <title>Multicomponent nature underlies the extraordinary mechanical properties of spider dragline silk.</title>
        <authorList>
            <person name="Kono N."/>
            <person name="Nakamura H."/>
            <person name="Mori M."/>
            <person name="Yoshida Y."/>
            <person name="Ohtoshi R."/>
            <person name="Malay A.D."/>
            <person name="Moran D.A.P."/>
            <person name="Tomita M."/>
            <person name="Numata K."/>
            <person name="Arakawa K."/>
        </authorList>
    </citation>
    <scope>NUCLEOTIDE SEQUENCE</scope>
</reference>
<comment type="caution">
    <text evidence="10">The sequence shown here is derived from an EMBL/GenBank/DDBJ whole genome shotgun (WGS) entry which is preliminary data.</text>
</comment>
<feature type="signal peptide" evidence="8">
    <location>
        <begin position="1"/>
        <end position="22"/>
    </location>
</feature>
<evidence type="ECO:0000256" key="6">
    <source>
        <dbReference type="ARBA" id="ARBA00023228"/>
    </source>
</evidence>
<keyword evidence="6" id="KW-0458">Lysosome</keyword>
<evidence type="ECO:0000313" key="11">
    <source>
        <dbReference type="Proteomes" id="UP000887013"/>
    </source>
</evidence>
<evidence type="ECO:0000256" key="3">
    <source>
        <dbReference type="ARBA" id="ARBA00009336"/>
    </source>
</evidence>
<organism evidence="10 11">
    <name type="scientific">Nephila pilipes</name>
    <name type="common">Giant wood spider</name>
    <name type="synonym">Nephila maculata</name>
    <dbReference type="NCBI Taxonomy" id="299642"/>
    <lineage>
        <taxon>Eukaryota</taxon>
        <taxon>Metazoa</taxon>
        <taxon>Ecdysozoa</taxon>
        <taxon>Arthropoda</taxon>
        <taxon>Chelicerata</taxon>
        <taxon>Arachnida</taxon>
        <taxon>Araneae</taxon>
        <taxon>Araneomorphae</taxon>
        <taxon>Entelegynae</taxon>
        <taxon>Araneoidea</taxon>
        <taxon>Nephilidae</taxon>
        <taxon>Nephila</taxon>
    </lineage>
</organism>
<evidence type="ECO:0000313" key="10">
    <source>
        <dbReference type="EMBL" id="GFU30984.1"/>
    </source>
</evidence>
<dbReference type="Proteomes" id="UP000887013">
    <property type="component" value="Unassembled WGS sequence"/>
</dbReference>
<dbReference type="PROSITE" id="PS51910">
    <property type="entry name" value="GH18_2"/>
    <property type="match status" value="1"/>
</dbReference>
<dbReference type="PANTHER" id="PTHR46066:SF2">
    <property type="entry name" value="CHITINASE DOMAIN-CONTAINING PROTEIN 1"/>
    <property type="match status" value="1"/>
</dbReference>
<dbReference type="GO" id="GO:0008061">
    <property type="term" value="F:chitin binding"/>
    <property type="evidence" value="ECO:0007669"/>
    <property type="project" value="InterPro"/>
</dbReference>
<gene>
    <name evidence="10" type="primary">chid1</name>
    <name evidence="10" type="ORF">NPIL_647651</name>
</gene>
<dbReference type="OrthoDB" id="10254444at2759"/>
<keyword evidence="11" id="KW-1185">Reference proteome</keyword>
<evidence type="ECO:0000256" key="8">
    <source>
        <dbReference type="SAM" id="SignalP"/>
    </source>
</evidence>
<feature type="domain" description="GH18" evidence="9">
    <location>
        <begin position="84"/>
        <end position="396"/>
    </location>
</feature>
<dbReference type="InterPro" id="IPR029070">
    <property type="entry name" value="Chitinase_insertion_sf"/>
</dbReference>
<dbReference type="InterPro" id="IPR011583">
    <property type="entry name" value="Chitinase_II/V-like_cat"/>
</dbReference>
<sequence>MLNFKIEILFLLIFAQFYCNYATLSKSDRRGNKIEKKTTKTNNLHKSDASLKNSSLKELVNYRDILEEHKSFSITQALVRNFQQDVLGYVTPWNNHGYDIAKLFSAKFTMISPVWLQLKSKDSKGGFLVEGLQDIDRNWVATLKHLNKKLKVVPRVIFEQWTLPTLEKLLKNKADDVSFDLITLAKDNSFNGYIIEIWSLLGGQKKKELTNFIINLSAALKEHKLELILAIPPSSYYGDQTGMFVRQDFENLIKYVSAFSLMSYDYSSPQSRPGPNSPLPWILQCIEDLVPNKSDPNRKKILLGLNFYGNVYSESSGKSIVGHEYISMLEKYKPKFTFNSATGEHSFIYRSENNEHQVFYPTLYSIQLRLQLARELGTGVAVWEIGQGLDYFYDLL</sequence>
<feature type="chain" id="PRO_5036496266" description="Chitinase domain-containing protein 1" evidence="8">
    <location>
        <begin position="23"/>
        <end position="396"/>
    </location>
</feature>
<dbReference type="SMART" id="SM00636">
    <property type="entry name" value="Glyco_18"/>
    <property type="match status" value="1"/>
</dbReference>
<evidence type="ECO:0000259" key="9">
    <source>
        <dbReference type="PROSITE" id="PS51910"/>
    </source>
</evidence>
<dbReference type="GO" id="GO:0005975">
    <property type="term" value="P:carbohydrate metabolic process"/>
    <property type="evidence" value="ECO:0007669"/>
    <property type="project" value="InterPro"/>
</dbReference>
<keyword evidence="5 8" id="KW-0732">Signal</keyword>
<proteinExistence type="inferred from homology"/>
<evidence type="ECO:0000256" key="1">
    <source>
        <dbReference type="ARBA" id="ARBA00004371"/>
    </source>
</evidence>
<evidence type="ECO:0000256" key="5">
    <source>
        <dbReference type="ARBA" id="ARBA00022729"/>
    </source>
</evidence>
<name>A0A8X6UGN5_NEPPI</name>
<dbReference type="Gene3D" id="3.20.20.80">
    <property type="entry name" value="Glycosidases"/>
    <property type="match status" value="1"/>
</dbReference>
<dbReference type="InterPro" id="IPR017853">
    <property type="entry name" value="GH"/>
</dbReference>
<dbReference type="Pfam" id="PF00704">
    <property type="entry name" value="Glyco_hydro_18"/>
    <property type="match status" value="1"/>
</dbReference>
<dbReference type="CDD" id="cd02876">
    <property type="entry name" value="GH18_SI-CLP"/>
    <property type="match status" value="1"/>
</dbReference>
<comment type="subcellular location">
    <subcellularLocation>
        <location evidence="1">Lysosome</location>
    </subcellularLocation>
    <subcellularLocation>
        <location evidence="2">Secreted</location>
    </subcellularLocation>
</comment>